<evidence type="ECO:0000256" key="1">
    <source>
        <dbReference type="SAM" id="Phobius"/>
    </source>
</evidence>
<comment type="caution">
    <text evidence="2">The sequence shown here is derived from an EMBL/GenBank/DDBJ whole genome shotgun (WGS) entry which is preliminary data.</text>
</comment>
<feature type="transmembrane region" description="Helical" evidence="1">
    <location>
        <begin position="7"/>
        <end position="25"/>
    </location>
</feature>
<dbReference type="STRING" id="1802579.A2310_00290"/>
<proteinExistence type="predicted"/>
<name>A0A1F4SMU7_UNCSA</name>
<protein>
    <submittedName>
        <fullName evidence="2">Uncharacterized protein</fullName>
    </submittedName>
</protein>
<accession>A0A1F4SMU7</accession>
<dbReference type="EMBL" id="MEUB01000036">
    <property type="protein sequence ID" value="OGC21730.1"/>
    <property type="molecule type" value="Genomic_DNA"/>
</dbReference>
<reference evidence="2 3" key="1">
    <citation type="journal article" date="2016" name="Nat. Commun.">
        <title>Thousands of microbial genomes shed light on interconnected biogeochemical processes in an aquifer system.</title>
        <authorList>
            <person name="Anantharaman K."/>
            <person name="Brown C.T."/>
            <person name="Hug L.A."/>
            <person name="Sharon I."/>
            <person name="Castelle C.J."/>
            <person name="Probst A.J."/>
            <person name="Thomas B.C."/>
            <person name="Singh A."/>
            <person name="Wilkins M.J."/>
            <person name="Karaoz U."/>
            <person name="Brodie E.L."/>
            <person name="Williams K.H."/>
            <person name="Hubbard S.S."/>
            <person name="Banfield J.F."/>
        </authorList>
    </citation>
    <scope>NUCLEOTIDE SEQUENCE [LARGE SCALE GENOMIC DNA]</scope>
</reference>
<keyword evidence="1" id="KW-0472">Membrane</keyword>
<sequence length="155" mass="17391">MRSEKFVLIFVIFGIFFVLPSVFILNFSNVGNITDFGITPIINIAIILLPILLLLLFFSKGLKVIWRNFVGDKDILKKGIDGKGEILSIATSKTQLNYQPVMDIKLEISSPMYPAYIVEDGFVIPFNAIHLMQVGAILPVKIDPKNTKNVAFNFK</sequence>
<feature type="transmembrane region" description="Helical" evidence="1">
    <location>
        <begin position="37"/>
        <end position="58"/>
    </location>
</feature>
<gene>
    <name evidence="2" type="ORF">A2310_00290</name>
</gene>
<evidence type="ECO:0000313" key="2">
    <source>
        <dbReference type="EMBL" id="OGC21730.1"/>
    </source>
</evidence>
<dbReference type="AlphaFoldDB" id="A0A1F4SMU7"/>
<evidence type="ECO:0000313" key="3">
    <source>
        <dbReference type="Proteomes" id="UP000178417"/>
    </source>
</evidence>
<keyword evidence="1" id="KW-0812">Transmembrane</keyword>
<keyword evidence="1" id="KW-1133">Transmembrane helix</keyword>
<dbReference type="Proteomes" id="UP000178417">
    <property type="component" value="Unassembled WGS sequence"/>
</dbReference>
<organism evidence="2 3">
    <name type="scientific">candidate division WOR-1 bacterium RIFOXYB2_FULL_37_13</name>
    <dbReference type="NCBI Taxonomy" id="1802579"/>
    <lineage>
        <taxon>Bacteria</taxon>
        <taxon>Bacillati</taxon>
        <taxon>Saganbacteria</taxon>
    </lineage>
</organism>